<organism evidence="4 5">
    <name type="scientific">Chitinophaga solisilvae</name>
    <dbReference type="NCBI Taxonomy" id="1233460"/>
    <lineage>
        <taxon>Bacteria</taxon>
        <taxon>Pseudomonadati</taxon>
        <taxon>Bacteroidota</taxon>
        <taxon>Chitinophagia</taxon>
        <taxon>Chitinophagales</taxon>
        <taxon>Chitinophagaceae</taxon>
        <taxon>Chitinophaga</taxon>
    </lineage>
</organism>
<proteinExistence type="predicted"/>
<accession>A0A433W9I2</accession>
<keyword evidence="5" id="KW-1185">Reference proteome</keyword>
<dbReference type="Pfam" id="PF02518">
    <property type="entry name" value="HATPase_c"/>
    <property type="match status" value="1"/>
</dbReference>
<gene>
    <name evidence="4" type="ORF">ECE50_000580</name>
</gene>
<dbReference type="AlphaFoldDB" id="A0A433W9I2"/>
<keyword evidence="4" id="KW-0808">Transferase</keyword>
<evidence type="ECO:0000259" key="2">
    <source>
        <dbReference type="Pfam" id="PF06580"/>
    </source>
</evidence>
<evidence type="ECO:0000259" key="1">
    <source>
        <dbReference type="Pfam" id="PF02518"/>
    </source>
</evidence>
<feature type="domain" description="Histidine kinase/HSP90-like ATPase" evidence="1">
    <location>
        <begin position="880"/>
        <end position="987"/>
    </location>
</feature>
<dbReference type="PANTHER" id="PTHR34220">
    <property type="entry name" value="SENSOR HISTIDINE KINASE YPDA"/>
    <property type="match status" value="1"/>
</dbReference>
<evidence type="ECO:0000259" key="3">
    <source>
        <dbReference type="Pfam" id="PF07495"/>
    </source>
</evidence>
<dbReference type="SUPFAM" id="SSF55874">
    <property type="entry name" value="ATPase domain of HSP90 chaperone/DNA topoisomerase II/histidine kinase"/>
    <property type="match status" value="1"/>
</dbReference>
<dbReference type="OrthoDB" id="9809670at2"/>
<dbReference type="GO" id="GO:0016020">
    <property type="term" value="C:membrane"/>
    <property type="evidence" value="ECO:0007669"/>
    <property type="project" value="InterPro"/>
</dbReference>
<dbReference type="InterPro" id="IPR011123">
    <property type="entry name" value="Y_Y_Y"/>
</dbReference>
<keyword evidence="4" id="KW-0418">Kinase</keyword>
<dbReference type="Pfam" id="PF07495">
    <property type="entry name" value="Y_Y_Y"/>
    <property type="match status" value="1"/>
</dbReference>
<dbReference type="Pfam" id="PF06580">
    <property type="entry name" value="His_kinase"/>
    <property type="match status" value="1"/>
</dbReference>
<evidence type="ECO:0000313" key="5">
    <source>
        <dbReference type="Proteomes" id="UP000281028"/>
    </source>
</evidence>
<dbReference type="Pfam" id="PF07494">
    <property type="entry name" value="Reg_prop"/>
    <property type="match status" value="1"/>
</dbReference>
<dbReference type="InterPro" id="IPR050640">
    <property type="entry name" value="Bact_2-comp_sensor_kinase"/>
</dbReference>
<reference evidence="4" key="1">
    <citation type="submission" date="2020-05" db="EMBL/GenBank/DDBJ databases">
        <title>Chitinophaga laudate sp. nov., isolated from a tropical peat swamp.</title>
        <authorList>
            <person name="Goh C.B.S."/>
            <person name="Lee M.S."/>
            <person name="Parimannan S."/>
            <person name="Pasbakhsh P."/>
            <person name="Yule C.M."/>
            <person name="Rajandas H."/>
            <person name="Loke S."/>
            <person name="Croft L."/>
            <person name="Tan J.B.L."/>
        </authorList>
    </citation>
    <scope>NUCLEOTIDE SEQUENCE</scope>
    <source>
        <strain evidence="4">Mgbs1</strain>
    </source>
</reference>
<dbReference type="InterPro" id="IPR013783">
    <property type="entry name" value="Ig-like_fold"/>
</dbReference>
<dbReference type="Proteomes" id="UP000281028">
    <property type="component" value="Unassembled WGS sequence"/>
</dbReference>
<dbReference type="GO" id="GO:0000155">
    <property type="term" value="F:phosphorelay sensor kinase activity"/>
    <property type="evidence" value="ECO:0007669"/>
    <property type="project" value="InterPro"/>
</dbReference>
<feature type="domain" description="Signal transduction histidine kinase internal region" evidence="2">
    <location>
        <begin position="779"/>
        <end position="858"/>
    </location>
</feature>
<dbReference type="Gene3D" id="2.130.10.10">
    <property type="entry name" value="YVTN repeat-like/Quinoprotein amine dehydrogenase"/>
    <property type="match status" value="3"/>
</dbReference>
<dbReference type="Gene3D" id="2.60.40.10">
    <property type="entry name" value="Immunoglobulins"/>
    <property type="match status" value="1"/>
</dbReference>
<comment type="caution">
    <text evidence="4">The sequence shown here is derived from an EMBL/GenBank/DDBJ whole genome shotgun (WGS) entry which is preliminary data.</text>
</comment>
<sequence length="989" mass="112035">MHRIVLILLLLLGQRSFSQNPAFTRYTVRDGLAGSAVYDALQDKNGYIWFATSQGVSRFDGKTFRNFSREDGLPDNEILKLYLDRHNNIWFISLSGLVSVFYNGAIRQMNDFKGVISITEDPITNSIQLLSGFTEGLTEKYGYYQSPNISGQWQFKRTIITVRHISSPLPFLKGVSAKTGYYFSVRDASNYGLSVKNYNSGKTVSYSFPSSNHGGFLPLMLKSLIAVDRQRNDIVFCTDSVFEADGNHMKLLFSLRPLGLQYVDVNAIYLENSNTLWLCTRNKGLLQVQHFRSPARTVRSFFPKVYCTGLIKDRENGYWITTHAEGVYYLPDLEAHYNTGTSDPIQKEVKCLTATPFRPLIAGFGNGELLSFEKDNRQYKPVNIQPHENRNNRILDIRPYKQRQLLVASDYGLHLVMPDNKSRTLVSWMGVKATYIASDTLVYLATGFGAFTFTPQSGEHKKFFAQRTTCINGIGPQVYWGTLNGLYTLVNDSIISLKDTYPGLGESIKHIAIAPDSAIWLATQQGVVILKDGKLTTIRRKDGLASNLCKHILTEGDTAWVSTDKGVSRLIYKWQSGALSYTLYNIDENDGLISPDANQTALSGKYLAIATSEGLCFIPRNNNRQAIPHPLINISSIINGDAEMPYQDTVRIDYRKNLLRIHLSGISFRSGKQLSYQYRFRNLDTGWINSANNLLEFSQLPFGIHTFEVRTIDRWGNKSNQVRNMTVVVAPPFWKTQWFMAAAFILAILLTGGIIYSYFIFRQRQTNKTYQLRKRMADMELMGLKAQINPHFIFNCLSSIQHYILQANITNANLYLHKFATLMREILHLSTTADLTLEEELKILQLYLDLEKLRLGERMQFRISVTNGIVPADLYLPPMIIQPYLENAVKHGTPASATEPLRINVHFSLSDNYLLCTIEDNGIGIAAGKERKYASPDYRPSGNHITASRINIINTFQDDKIQLEITDKKEKGLPGTGTIIRLFFPLSNE</sequence>
<dbReference type="InterPro" id="IPR010559">
    <property type="entry name" value="Sig_transdc_His_kin_internal"/>
</dbReference>
<dbReference type="SUPFAM" id="SSF63829">
    <property type="entry name" value="Calcium-dependent phosphotriesterase"/>
    <property type="match status" value="1"/>
</dbReference>
<dbReference type="InterPro" id="IPR036890">
    <property type="entry name" value="HATPase_C_sf"/>
</dbReference>
<protein>
    <submittedName>
        <fullName evidence="4">Histidine kinase</fullName>
    </submittedName>
</protein>
<dbReference type="InterPro" id="IPR011110">
    <property type="entry name" value="Reg_prop"/>
</dbReference>
<name>A0A433W9I2_9BACT</name>
<evidence type="ECO:0000313" key="4">
    <source>
        <dbReference type="EMBL" id="NSL85306.1"/>
    </source>
</evidence>
<dbReference type="InterPro" id="IPR003594">
    <property type="entry name" value="HATPase_dom"/>
</dbReference>
<dbReference type="PANTHER" id="PTHR34220:SF7">
    <property type="entry name" value="SENSOR HISTIDINE KINASE YPDA"/>
    <property type="match status" value="1"/>
</dbReference>
<dbReference type="Gene3D" id="3.30.565.10">
    <property type="entry name" value="Histidine kinase-like ATPase, C-terminal domain"/>
    <property type="match status" value="1"/>
</dbReference>
<dbReference type="EMBL" id="RIAR02000001">
    <property type="protein sequence ID" value="NSL85306.1"/>
    <property type="molecule type" value="Genomic_DNA"/>
</dbReference>
<dbReference type="InterPro" id="IPR015943">
    <property type="entry name" value="WD40/YVTN_repeat-like_dom_sf"/>
</dbReference>
<feature type="domain" description="Two component regulator three Y" evidence="3">
    <location>
        <begin position="668"/>
        <end position="729"/>
    </location>
</feature>